<keyword evidence="2" id="KW-1185">Reference proteome</keyword>
<dbReference type="RefSeq" id="XP_062724093.1">
    <property type="nucleotide sequence ID" value="XM_062870897.1"/>
</dbReference>
<sequence length="362" mass="40998">MSKNYVTHGWKYVVRVLRFSDCKTQWAVRVPVQKPRRTAAEWLHSKVAAMMLVRERTRVPVPRVFGYRADGDGDGDGVDNPLGAAFMLTEFLPYNAIVAMDPRRRPGCSRSHRGCIPPERRRHFLSQVAEIQVQLTSLRFPKIGVIVRNASDGTYGIGPFPDIGGPFDTASQYFEAWARHAKYTFPEEVVRKVVGRGPVEEVLKPIQDFPSAVGRLAARLSSSNSGPFPLTHPDLLHTHILVDKEYNVMVPAVMDSPLNFDNNGQPLDAETRECWEERRAYVEMVARAEMDEGADSKLSQTLADARAQDLAYALRSRYERTSYLERWRGRERLDVERALDTKPKNVISTTEVSAKFFGKFAL</sequence>
<evidence type="ECO:0000313" key="1">
    <source>
        <dbReference type="EMBL" id="KAK3308313.1"/>
    </source>
</evidence>
<reference evidence="1" key="2">
    <citation type="submission" date="2023-06" db="EMBL/GenBank/DDBJ databases">
        <authorList>
            <consortium name="Lawrence Berkeley National Laboratory"/>
            <person name="Mondo S.J."/>
            <person name="Hensen N."/>
            <person name="Bonometti L."/>
            <person name="Westerberg I."/>
            <person name="Brannstrom I.O."/>
            <person name="Guillou S."/>
            <person name="Cros-Aarteil S."/>
            <person name="Calhoun S."/>
            <person name="Haridas S."/>
            <person name="Kuo A."/>
            <person name="Pangilinan J."/>
            <person name="Riley R."/>
            <person name="Labutti K."/>
            <person name="Andreopoulos B."/>
            <person name="Lipzen A."/>
            <person name="Chen C."/>
            <person name="Yanf M."/>
            <person name="Daum C."/>
            <person name="Ng V."/>
            <person name="Clum A."/>
            <person name="Steindorff A."/>
            <person name="Ohm R."/>
            <person name="Martin F."/>
            <person name="Silar P."/>
            <person name="Natvig D."/>
            <person name="Lalanne C."/>
            <person name="Gautier V."/>
            <person name="Ament-Velasquez S.L."/>
            <person name="Kruys A."/>
            <person name="Hutchinson M.I."/>
            <person name="Powell A.J."/>
            <person name="Barry K."/>
            <person name="Miller A.N."/>
            <person name="Grigoriev I.V."/>
            <person name="Debuchy R."/>
            <person name="Gladieux P."/>
            <person name="Thoren M.H."/>
            <person name="Johannesson H."/>
        </authorList>
    </citation>
    <scope>NUCLEOTIDE SEQUENCE</scope>
    <source>
        <strain evidence="1">CBS 333.67</strain>
    </source>
</reference>
<dbReference type="InterPro" id="IPR011009">
    <property type="entry name" value="Kinase-like_dom_sf"/>
</dbReference>
<dbReference type="InterPro" id="IPR051678">
    <property type="entry name" value="AGP_Transferase"/>
</dbReference>
<proteinExistence type="predicted"/>
<accession>A0AAJ0M462</accession>
<evidence type="ECO:0008006" key="3">
    <source>
        <dbReference type="Google" id="ProtNLM"/>
    </source>
</evidence>
<dbReference type="Proteomes" id="UP001273166">
    <property type="component" value="Unassembled WGS sequence"/>
</dbReference>
<gene>
    <name evidence="1" type="ORF">B0T15DRAFT_572511</name>
</gene>
<dbReference type="GeneID" id="87889726"/>
<reference evidence="1" key="1">
    <citation type="journal article" date="2023" name="Mol. Phylogenet. Evol.">
        <title>Genome-scale phylogeny and comparative genomics of the fungal order Sordariales.</title>
        <authorList>
            <person name="Hensen N."/>
            <person name="Bonometti L."/>
            <person name="Westerberg I."/>
            <person name="Brannstrom I.O."/>
            <person name="Guillou S."/>
            <person name="Cros-Aarteil S."/>
            <person name="Calhoun S."/>
            <person name="Haridas S."/>
            <person name="Kuo A."/>
            <person name="Mondo S."/>
            <person name="Pangilinan J."/>
            <person name="Riley R."/>
            <person name="LaButti K."/>
            <person name="Andreopoulos B."/>
            <person name="Lipzen A."/>
            <person name="Chen C."/>
            <person name="Yan M."/>
            <person name="Daum C."/>
            <person name="Ng V."/>
            <person name="Clum A."/>
            <person name="Steindorff A."/>
            <person name="Ohm R.A."/>
            <person name="Martin F."/>
            <person name="Silar P."/>
            <person name="Natvig D.O."/>
            <person name="Lalanne C."/>
            <person name="Gautier V."/>
            <person name="Ament-Velasquez S.L."/>
            <person name="Kruys A."/>
            <person name="Hutchinson M.I."/>
            <person name="Powell A.J."/>
            <person name="Barry K."/>
            <person name="Miller A.N."/>
            <person name="Grigoriev I.V."/>
            <person name="Debuchy R."/>
            <person name="Gladieux P."/>
            <person name="Hiltunen Thoren M."/>
            <person name="Johannesson H."/>
        </authorList>
    </citation>
    <scope>NUCLEOTIDE SEQUENCE</scope>
    <source>
        <strain evidence="1">CBS 333.67</strain>
    </source>
</reference>
<organism evidence="1 2">
    <name type="scientific">Chaetomium strumarium</name>
    <dbReference type="NCBI Taxonomy" id="1170767"/>
    <lineage>
        <taxon>Eukaryota</taxon>
        <taxon>Fungi</taxon>
        <taxon>Dikarya</taxon>
        <taxon>Ascomycota</taxon>
        <taxon>Pezizomycotina</taxon>
        <taxon>Sordariomycetes</taxon>
        <taxon>Sordariomycetidae</taxon>
        <taxon>Sordariales</taxon>
        <taxon>Chaetomiaceae</taxon>
        <taxon>Chaetomium</taxon>
    </lineage>
</organism>
<dbReference type="EMBL" id="JAUDZG010000002">
    <property type="protein sequence ID" value="KAK3308313.1"/>
    <property type="molecule type" value="Genomic_DNA"/>
</dbReference>
<comment type="caution">
    <text evidence="1">The sequence shown here is derived from an EMBL/GenBank/DDBJ whole genome shotgun (WGS) entry which is preliminary data.</text>
</comment>
<dbReference type="PANTHER" id="PTHR21310">
    <property type="entry name" value="AMINOGLYCOSIDE PHOSPHOTRANSFERASE-RELATED-RELATED"/>
    <property type="match status" value="1"/>
</dbReference>
<evidence type="ECO:0000313" key="2">
    <source>
        <dbReference type="Proteomes" id="UP001273166"/>
    </source>
</evidence>
<dbReference type="SUPFAM" id="SSF56112">
    <property type="entry name" value="Protein kinase-like (PK-like)"/>
    <property type="match status" value="1"/>
</dbReference>
<dbReference type="PANTHER" id="PTHR21310:SF15">
    <property type="entry name" value="AMINOGLYCOSIDE PHOSPHOTRANSFERASE DOMAIN-CONTAINING PROTEIN"/>
    <property type="match status" value="1"/>
</dbReference>
<dbReference type="AlphaFoldDB" id="A0AAJ0M462"/>
<name>A0AAJ0M462_9PEZI</name>
<protein>
    <recommendedName>
        <fullName evidence="3">Aminoglycoside phosphotransferase domain-containing protein</fullName>
    </recommendedName>
</protein>